<feature type="chain" id="PRO_5020287060" description="Peptidyl-prolyl cis-trans isomerase" evidence="7">
    <location>
        <begin position="22"/>
        <end position="146"/>
    </location>
</feature>
<organism evidence="9 10">
    <name type="scientific">Pseudoduganella lutea</name>
    <dbReference type="NCBI Taxonomy" id="321985"/>
    <lineage>
        <taxon>Bacteria</taxon>
        <taxon>Pseudomonadati</taxon>
        <taxon>Pseudomonadota</taxon>
        <taxon>Betaproteobacteria</taxon>
        <taxon>Burkholderiales</taxon>
        <taxon>Oxalobacteraceae</taxon>
        <taxon>Telluria group</taxon>
        <taxon>Pseudoduganella</taxon>
    </lineage>
</organism>
<evidence type="ECO:0000256" key="1">
    <source>
        <dbReference type="ARBA" id="ARBA00000971"/>
    </source>
</evidence>
<keyword evidence="4 5" id="KW-0413">Isomerase</keyword>
<proteinExistence type="inferred from homology"/>
<comment type="similarity">
    <text evidence="2 6">Belongs to the FKBP-type PPIase family.</text>
</comment>
<reference evidence="9 10" key="1">
    <citation type="submission" date="2019-02" db="EMBL/GenBank/DDBJ databases">
        <title>Draft Genome Sequences of Six Type Strains of the Genus Massilia.</title>
        <authorList>
            <person name="Miess H."/>
            <person name="Frediansyhah A."/>
            <person name="Gross H."/>
        </authorList>
    </citation>
    <scope>NUCLEOTIDE SEQUENCE [LARGE SCALE GENOMIC DNA]</scope>
    <source>
        <strain evidence="9 10">DSM 17473</strain>
    </source>
</reference>
<evidence type="ECO:0000313" key="10">
    <source>
        <dbReference type="Proteomes" id="UP000290637"/>
    </source>
</evidence>
<name>A0A4P6KZC6_9BURK</name>
<dbReference type="PANTHER" id="PTHR43811:SF19">
    <property type="entry name" value="39 KDA FK506-BINDING NUCLEAR PROTEIN"/>
    <property type="match status" value="1"/>
</dbReference>
<evidence type="ECO:0000256" key="4">
    <source>
        <dbReference type="ARBA" id="ARBA00023235"/>
    </source>
</evidence>
<dbReference type="InterPro" id="IPR046357">
    <property type="entry name" value="PPIase_dom_sf"/>
</dbReference>
<evidence type="ECO:0000256" key="7">
    <source>
        <dbReference type="SAM" id="SignalP"/>
    </source>
</evidence>
<evidence type="ECO:0000256" key="6">
    <source>
        <dbReference type="RuleBase" id="RU003915"/>
    </source>
</evidence>
<feature type="signal peptide" evidence="7">
    <location>
        <begin position="1"/>
        <end position="21"/>
    </location>
</feature>
<dbReference type="KEGG" id="plue:EWM63_12350"/>
<sequence>MKSIFQIIATLSCALFLTACGGNDDDAPVVTPPGAVTKLDLAVGTGIEAVAGDSVTMAYTGWLYDETKAENKGTQFDQRTAANPLTFQLGKGTVIPGWDQGVVGMRVGGKRRLVIPPALGYGAVANGPIPANSTLVFDVEMLAIKR</sequence>
<dbReference type="PANTHER" id="PTHR43811">
    <property type="entry name" value="FKBP-TYPE PEPTIDYL-PROLYL CIS-TRANS ISOMERASE FKPA"/>
    <property type="match status" value="1"/>
</dbReference>
<dbReference type="InterPro" id="IPR001179">
    <property type="entry name" value="PPIase_FKBP_dom"/>
</dbReference>
<dbReference type="EMBL" id="CP035913">
    <property type="protein sequence ID" value="QBE63668.1"/>
    <property type="molecule type" value="Genomic_DNA"/>
</dbReference>
<keyword evidence="10" id="KW-1185">Reference proteome</keyword>
<protein>
    <recommendedName>
        <fullName evidence="6">Peptidyl-prolyl cis-trans isomerase</fullName>
        <ecNumber evidence="6">5.2.1.8</ecNumber>
    </recommendedName>
</protein>
<dbReference type="EC" id="5.2.1.8" evidence="6"/>
<dbReference type="Pfam" id="PF00254">
    <property type="entry name" value="FKBP_C"/>
    <property type="match status" value="1"/>
</dbReference>
<dbReference type="GO" id="GO:0003755">
    <property type="term" value="F:peptidyl-prolyl cis-trans isomerase activity"/>
    <property type="evidence" value="ECO:0007669"/>
    <property type="project" value="UniProtKB-UniRule"/>
</dbReference>
<dbReference type="PROSITE" id="PS51257">
    <property type="entry name" value="PROKAR_LIPOPROTEIN"/>
    <property type="match status" value="1"/>
</dbReference>
<dbReference type="Gene3D" id="3.10.50.40">
    <property type="match status" value="1"/>
</dbReference>
<dbReference type="SUPFAM" id="SSF54534">
    <property type="entry name" value="FKBP-like"/>
    <property type="match status" value="1"/>
</dbReference>
<feature type="domain" description="PPIase FKBP-type" evidence="8">
    <location>
        <begin position="52"/>
        <end position="145"/>
    </location>
</feature>
<evidence type="ECO:0000313" key="9">
    <source>
        <dbReference type="EMBL" id="QBE63668.1"/>
    </source>
</evidence>
<keyword evidence="3 5" id="KW-0697">Rotamase</keyword>
<comment type="catalytic activity">
    <reaction evidence="1 5 6">
        <text>[protein]-peptidylproline (omega=180) = [protein]-peptidylproline (omega=0)</text>
        <dbReference type="Rhea" id="RHEA:16237"/>
        <dbReference type="Rhea" id="RHEA-COMP:10747"/>
        <dbReference type="Rhea" id="RHEA-COMP:10748"/>
        <dbReference type="ChEBI" id="CHEBI:83833"/>
        <dbReference type="ChEBI" id="CHEBI:83834"/>
        <dbReference type="EC" id="5.2.1.8"/>
    </reaction>
</comment>
<gene>
    <name evidence="9" type="ORF">EWM63_12350</name>
</gene>
<dbReference type="Proteomes" id="UP000290637">
    <property type="component" value="Chromosome"/>
</dbReference>
<evidence type="ECO:0000256" key="2">
    <source>
        <dbReference type="ARBA" id="ARBA00006577"/>
    </source>
</evidence>
<dbReference type="OrthoDB" id="280278at2"/>
<dbReference type="RefSeq" id="WP_130186789.1">
    <property type="nucleotide sequence ID" value="NZ_CP035913.1"/>
</dbReference>
<evidence type="ECO:0000256" key="5">
    <source>
        <dbReference type="PROSITE-ProRule" id="PRU00277"/>
    </source>
</evidence>
<evidence type="ECO:0000256" key="3">
    <source>
        <dbReference type="ARBA" id="ARBA00023110"/>
    </source>
</evidence>
<keyword evidence="7" id="KW-0732">Signal</keyword>
<dbReference type="AlphaFoldDB" id="A0A4P6KZC6"/>
<dbReference type="PROSITE" id="PS50059">
    <property type="entry name" value="FKBP_PPIASE"/>
    <property type="match status" value="1"/>
</dbReference>
<accession>A0A4P6KZC6</accession>
<evidence type="ECO:0000259" key="8">
    <source>
        <dbReference type="PROSITE" id="PS50059"/>
    </source>
</evidence>